<organism evidence="4 5">
    <name type="scientific">Sporothrix curviconia</name>
    <dbReference type="NCBI Taxonomy" id="1260050"/>
    <lineage>
        <taxon>Eukaryota</taxon>
        <taxon>Fungi</taxon>
        <taxon>Dikarya</taxon>
        <taxon>Ascomycota</taxon>
        <taxon>Pezizomycotina</taxon>
        <taxon>Sordariomycetes</taxon>
        <taxon>Sordariomycetidae</taxon>
        <taxon>Ophiostomatales</taxon>
        <taxon>Ophiostomataceae</taxon>
        <taxon>Sporothrix</taxon>
    </lineage>
</organism>
<evidence type="ECO:0000259" key="3">
    <source>
        <dbReference type="Pfam" id="PF01370"/>
    </source>
</evidence>
<protein>
    <submittedName>
        <fullName evidence="4">Methylglyoxal reductase (NADPH-dependent) gre2</fullName>
        <ecNumber evidence="4">1.1.1.283</ecNumber>
    </submittedName>
</protein>
<keyword evidence="5" id="KW-1185">Reference proteome</keyword>
<evidence type="ECO:0000256" key="2">
    <source>
        <dbReference type="ARBA" id="ARBA00023445"/>
    </source>
</evidence>
<name>A0ABP0C0U8_9PEZI</name>
<dbReference type="GO" id="GO:0043892">
    <property type="term" value="F:methylglyoxal reductase (NADPH) activity"/>
    <property type="evidence" value="ECO:0007669"/>
    <property type="project" value="UniProtKB-EC"/>
</dbReference>
<comment type="caution">
    <text evidence="4">The sequence shown here is derived from an EMBL/GenBank/DDBJ whole genome shotgun (WGS) entry which is preliminary data.</text>
</comment>
<dbReference type="InterPro" id="IPR001509">
    <property type="entry name" value="Epimerase_deHydtase"/>
</dbReference>
<accession>A0ABP0C0U8</accession>
<dbReference type="InterPro" id="IPR050425">
    <property type="entry name" value="NAD(P)_dehydrat-like"/>
</dbReference>
<gene>
    <name evidence="4" type="primary">GRE2_1</name>
    <name evidence="4" type="ORF">SCUCBS95973_005671</name>
</gene>
<dbReference type="Pfam" id="PF01370">
    <property type="entry name" value="Epimerase"/>
    <property type="match status" value="1"/>
</dbReference>
<comment type="similarity">
    <text evidence="2">Belongs to the NAD(P)-dependent epimerase/dehydratase family. Dihydroflavonol-4-reductase subfamily.</text>
</comment>
<evidence type="ECO:0000313" key="4">
    <source>
        <dbReference type="EMBL" id="CAK7224886.1"/>
    </source>
</evidence>
<dbReference type="PANTHER" id="PTHR10366:SF564">
    <property type="entry name" value="STEROL-4-ALPHA-CARBOXYLATE 3-DEHYDROGENASE, DECARBOXYLATING"/>
    <property type="match status" value="1"/>
</dbReference>
<dbReference type="Proteomes" id="UP001642405">
    <property type="component" value="Unassembled WGS sequence"/>
</dbReference>
<dbReference type="EMBL" id="CAWUHB010000031">
    <property type="protein sequence ID" value="CAK7224886.1"/>
    <property type="molecule type" value="Genomic_DNA"/>
</dbReference>
<dbReference type="Gene3D" id="3.40.50.720">
    <property type="entry name" value="NAD(P)-binding Rossmann-like Domain"/>
    <property type="match status" value="1"/>
</dbReference>
<proteinExistence type="inferred from homology"/>
<evidence type="ECO:0000256" key="1">
    <source>
        <dbReference type="ARBA" id="ARBA00023002"/>
    </source>
</evidence>
<reference evidence="4 5" key="1">
    <citation type="submission" date="2024-01" db="EMBL/GenBank/DDBJ databases">
        <authorList>
            <person name="Allen C."/>
            <person name="Tagirdzhanova G."/>
        </authorList>
    </citation>
    <scope>NUCLEOTIDE SEQUENCE [LARGE SCALE GENOMIC DNA]</scope>
</reference>
<dbReference type="EC" id="1.1.1.283" evidence="4"/>
<keyword evidence="1 4" id="KW-0560">Oxidoreductase</keyword>
<evidence type="ECO:0000313" key="5">
    <source>
        <dbReference type="Proteomes" id="UP001642405"/>
    </source>
</evidence>
<dbReference type="InterPro" id="IPR036291">
    <property type="entry name" value="NAD(P)-bd_dom_sf"/>
</dbReference>
<dbReference type="SUPFAM" id="SSF51735">
    <property type="entry name" value="NAD(P)-binding Rossmann-fold domains"/>
    <property type="match status" value="1"/>
</dbReference>
<dbReference type="PANTHER" id="PTHR10366">
    <property type="entry name" value="NAD DEPENDENT EPIMERASE/DEHYDRATASE"/>
    <property type="match status" value="1"/>
</dbReference>
<feature type="domain" description="NAD-dependent epimerase/dehydratase" evidence="3">
    <location>
        <begin position="4"/>
        <end position="263"/>
    </location>
</feature>
<sequence>MTKVLVTGGSGFIAAHIIQQLLAAGHSVVTTVRTQDKADKIYAAHPELGKDRLLIALTPNLTDPNAFDRVAQTPGIEVVLHTASPFHFRITDPFKELIEPAIQGTTSVLKAVQQYAPQVRRVVVTSSFAAIVDHSAVDNPNTTFTEKSWSPLTIADVASNPGKGYSTSKKLAEKAAWAYVEENKPNFDLVTINPPMVFGPIVHHLDDISKINTSNERFVDAVTGVWKKNGSSVPNQGPIIIWVDVRDVAKAHILAGLEKPAAGGHRLFTTSGFYNNNKIYQILQKNFPEYAAQLEGLQPFEEPKEHFGFDNSETQKLLGIDWIPLEKSVVDMINSVKPLLK</sequence>
<dbReference type="CDD" id="cd05227">
    <property type="entry name" value="AR_SDR_e"/>
    <property type="match status" value="1"/>
</dbReference>